<organism evidence="5 6">
    <name type="scientific">Dreissena polymorpha</name>
    <name type="common">Zebra mussel</name>
    <name type="synonym">Mytilus polymorpha</name>
    <dbReference type="NCBI Taxonomy" id="45954"/>
    <lineage>
        <taxon>Eukaryota</taxon>
        <taxon>Metazoa</taxon>
        <taxon>Spiralia</taxon>
        <taxon>Lophotrochozoa</taxon>
        <taxon>Mollusca</taxon>
        <taxon>Bivalvia</taxon>
        <taxon>Autobranchia</taxon>
        <taxon>Heteroconchia</taxon>
        <taxon>Euheterodonta</taxon>
        <taxon>Imparidentia</taxon>
        <taxon>Neoheterodontei</taxon>
        <taxon>Myida</taxon>
        <taxon>Dreissenoidea</taxon>
        <taxon>Dreissenidae</taxon>
        <taxon>Dreissena</taxon>
    </lineage>
</organism>
<dbReference type="Pfam" id="PF00008">
    <property type="entry name" value="EGF"/>
    <property type="match status" value="1"/>
</dbReference>
<dbReference type="Proteomes" id="UP000828390">
    <property type="component" value="Unassembled WGS sequence"/>
</dbReference>
<dbReference type="SUPFAM" id="SSF57196">
    <property type="entry name" value="EGF/Laminin"/>
    <property type="match status" value="1"/>
</dbReference>
<dbReference type="FunFam" id="2.10.25.10:FF:000063">
    <property type="entry name" value="Slit guidance ligand 2"/>
    <property type="match status" value="1"/>
</dbReference>
<evidence type="ECO:0000259" key="4">
    <source>
        <dbReference type="PROSITE" id="PS50026"/>
    </source>
</evidence>
<feature type="disulfide bond" evidence="1">
    <location>
        <begin position="311"/>
        <end position="320"/>
    </location>
</feature>
<keyword evidence="3" id="KW-0812">Transmembrane</keyword>
<dbReference type="InterPro" id="IPR000742">
    <property type="entry name" value="EGF"/>
</dbReference>
<dbReference type="PROSITE" id="PS50026">
    <property type="entry name" value="EGF_3"/>
    <property type="match status" value="1"/>
</dbReference>
<keyword evidence="1" id="KW-1015">Disulfide bond</keyword>
<proteinExistence type="predicted"/>
<protein>
    <recommendedName>
        <fullName evidence="4">EGF-like domain-containing protein</fullName>
    </recommendedName>
</protein>
<gene>
    <name evidence="5" type="ORF">DPMN_074384</name>
</gene>
<dbReference type="Gene3D" id="2.10.25.10">
    <property type="entry name" value="Laminin"/>
    <property type="match status" value="1"/>
</dbReference>
<feature type="region of interest" description="Disordered" evidence="2">
    <location>
        <begin position="490"/>
        <end position="571"/>
    </location>
</feature>
<reference evidence="5" key="1">
    <citation type="journal article" date="2019" name="bioRxiv">
        <title>The Genome of the Zebra Mussel, Dreissena polymorpha: A Resource for Invasive Species Research.</title>
        <authorList>
            <person name="McCartney M.A."/>
            <person name="Auch B."/>
            <person name="Kono T."/>
            <person name="Mallez S."/>
            <person name="Zhang Y."/>
            <person name="Obille A."/>
            <person name="Becker A."/>
            <person name="Abrahante J.E."/>
            <person name="Garbe J."/>
            <person name="Badalamenti J.P."/>
            <person name="Herman A."/>
            <person name="Mangelson H."/>
            <person name="Liachko I."/>
            <person name="Sullivan S."/>
            <person name="Sone E.D."/>
            <person name="Koren S."/>
            <person name="Silverstein K.A.T."/>
            <person name="Beckman K.B."/>
            <person name="Gohl D.M."/>
        </authorList>
    </citation>
    <scope>NUCLEOTIDE SEQUENCE</scope>
    <source>
        <strain evidence="5">Duluth1</strain>
        <tissue evidence="5">Whole animal</tissue>
    </source>
</reference>
<feature type="transmembrane region" description="Helical" evidence="3">
    <location>
        <begin position="389"/>
        <end position="410"/>
    </location>
</feature>
<feature type="compositionally biased region" description="Basic residues" evidence="2">
    <location>
        <begin position="494"/>
        <end position="507"/>
    </location>
</feature>
<dbReference type="PROSITE" id="PS00022">
    <property type="entry name" value="EGF_1"/>
    <property type="match status" value="1"/>
</dbReference>
<dbReference type="SMART" id="SM00181">
    <property type="entry name" value="EGF"/>
    <property type="match status" value="1"/>
</dbReference>
<feature type="region of interest" description="Disordered" evidence="2">
    <location>
        <begin position="256"/>
        <end position="277"/>
    </location>
</feature>
<keyword evidence="1" id="KW-0245">EGF-like domain</keyword>
<dbReference type="AlphaFoldDB" id="A0A9D3YIH9"/>
<feature type="domain" description="EGF-like" evidence="4">
    <location>
        <begin position="278"/>
        <end position="321"/>
    </location>
</feature>
<sequence length="571" mass="64223">MGILLIIESSMAENTTNSDIHRVKKVVKMTPVFSLGTISPKSGREPPSIHTFRDRDRFRSMNGNMIRQKRFFNKSRNALLKIRQKRSAADKRFTLYQERHKKVEQLNKVKTIREKIERDIQKNKNDPRNFIRSVGVSRDLMHEKNLKLDIDQIDIQLKVLDFNEQVKKTYTANCKDEEKGITLVGEEGTTKTFECVEMFIRASNKKDKICANPSTKCCASCKLKDPPGPPIIRGETPVMAWWNNFAKQLGESLGITTPKPPIVEKNTSPPKPPKPPKPIDPCLSYPCKNGGTCNNKPMDILAKARGFECVCQSAYTGKDCEDRKEMCSTLKCKILKDCVASLEGMLCICEGSKQALHPDNRFCLSENPASENLASEITQVIGKVSTSALTIYVIAGVSVAILIILLLTLVTRMKASSKLRDLEILYVAALDQGYKPRYEAPEMSGVWIDVVKTTLCCATSSYPETYVPPETQEQGTHLTQDYMDKNASSFVKSSAHRISKRRAKRSRSSSEPRAVMYRVDSAKSIQQPLALHTQRPRSAGPRGPSKHSEPLPGSHRRSTRERDLYLSGRKQ</sequence>
<name>A0A9D3YIH9_DREPO</name>
<keyword evidence="6" id="KW-1185">Reference proteome</keyword>
<accession>A0A9D3YIH9</accession>
<comment type="caution">
    <text evidence="1">Lacks conserved residue(s) required for the propagation of feature annotation.</text>
</comment>
<reference evidence="5" key="2">
    <citation type="submission" date="2020-11" db="EMBL/GenBank/DDBJ databases">
        <authorList>
            <person name="McCartney M.A."/>
            <person name="Auch B."/>
            <person name="Kono T."/>
            <person name="Mallez S."/>
            <person name="Becker A."/>
            <person name="Gohl D.M."/>
            <person name="Silverstein K.A.T."/>
            <person name="Koren S."/>
            <person name="Bechman K.B."/>
            <person name="Herman A."/>
            <person name="Abrahante J.E."/>
            <person name="Garbe J."/>
        </authorList>
    </citation>
    <scope>NUCLEOTIDE SEQUENCE</scope>
    <source>
        <strain evidence="5">Duluth1</strain>
        <tissue evidence="5">Whole animal</tissue>
    </source>
</reference>
<comment type="caution">
    <text evidence="5">The sequence shown here is derived from an EMBL/GenBank/DDBJ whole genome shotgun (WGS) entry which is preliminary data.</text>
</comment>
<keyword evidence="3" id="KW-1133">Transmembrane helix</keyword>
<dbReference type="EMBL" id="JAIWYP010000015">
    <property type="protein sequence ID" value="KAH3699429.1"/>
    <property type="molecule type" value="Genomic_DNA"/>
</dbReference>
<evidence type="ECO:0000256" key="3">
    <source>
        <dbReference type="SAM" id="Phobius"/>
    </source>
</evidence>
<keyword evidence="3" id="KW-0472">Membrane</keyword>
<evidence type="ECO:0000313" key="6">
    <source>
        <dbReference type="Proteomes" id="UP000828390"/>
    </source>
</evidence>
<evidence type="ECO:0000313" key="5">
    <source>
        <dbReference type="EMBL" id="KAH3699429.1"/>
    </source>
</evidence>
<evidence type="ECO:0000256" key="1">
    <source>
        <dbReference type="PROSITE-ProRule" id="PRU00076"/>
    </source>
</evidence>
<evidence type="ECO:0000256" key="2">
    <source>
        <dbReference type="SAM" id="MobiDB-lite"/>
    </source>
</evidence>
<dbReference type="CDD" id="cd00054">
    <property type="entry name" value="EGF_CA"/>
    <property type="match status" value="1"/>
</dbReference>